<dbReference type="Proteomes" id="UP000737018">
    <property type="component" value="Unassembled WGS sequence"/>
</dbReference>
<accession>A0A8J4R917</accession>
<dbReference type="PANTHER" id="PTHR33127">
    <property type="entry name" value="TRANSMEMBRANE PROTEIN"/>
    <property type="match status" value="1"/>
</dbReference>
<dbReference type="PANTHER" id="PTHR33127:SF69">
    <property type="entry name" value="OS09G0340800 PROTEIN"/>
    <property type="match status" value="1"/>
</dbReference>
<feature type="region of interest" description="Disordered" evidence="1">
    <location>
        <begin position="1"/>
        <end position="25"/>
    </location>
</feature>
<feature type="domain" description="KIB1-4 beta-propeller" evidence="2">
    <location>
        <begin position="100"/>
        <end position="328"/>
    </location>
</feature>
<proteinExistence type="predicted"/>
<dbReference type="EMBL" id="JRKL02002339">
    <property type="protein sequence ID" value="KAF3959404.1"/>
    <property type="molecule type" value="Genomic_DNA"/>
</dbReference>
<gene>
    <name evidence="3" type="ORF">CMV_015783</name>
</gene>
<dbReference type="OrthoDB" id="642536at2759"/>
<organism evidence="3 4">
    <name type="scientific">Castanea mollissima</name>
    <name type="common">Chinese chestnut</name>
    <dbReference type="NCBI Taxonomy" id="60419"/>
    <lineage>
        <taxon>Eukaryota</taxon>
        <taxon>Viridiplantae</taxon>
        <taxon>Streptophyta</taxon>
        <taxon>Embryophyta</taxon>
        <taxon>Tracheophyta</taxon>
        <taxon>Spermatophyta</taxon>
        <taxon>Magnoliopsida</taxon>
        <taxon>eudicotyledons</taxon>
        <taxon>Gunneridae</taxon>
        <taxon>Pentapetalae</taxon>
        <taxon>rosids</taxon>
        <taxon>fabids</taxon>
        <taxon>Fagales</taxon>
        <taxon>Fagaceae</taxon>
        <taxon>Castanea</taxon>
    </lineage>
</organism>
<evidence type="ECO:0000313" key="3">
    <source>
        <dbReference type="EMBL" id="KAF3959404.1"/>
    </source>
</evidence>
<protein>
    <recommendedName>
        <fullName evidence="2">KIB1-4 beta-propeller domain-containing protein</fullName>
    </recommendedName>
</protein>
<dbReference type="InterPro" id="IPR005174">
    <property type="entry name" value="KIB1-4_b-propeller"/>
</dbReference>
<evidence type="ECO:0000256" key="1">
    <source>
        <dbReference type="SAM" id="MobiDB-lite"/>
    </source>
</evidence>
<evidence type="ECO:0000259" key="2">
    <source>
        <dbReference type="Pfam" id="PF03478"/>
    </source>
</evidence>
<keyword evidence="4" id="KW-1185">Reference proteome</keyword>
<dbReference type="AlphaFoldDB" id="A0A8J4R917"/>
<sequence length="364" mass="41253">MAQKEEKKKQKQQAPANKEAKNSRPWPELPHQLIKLIASQPSLEQGINFGSVTKSWRAAPKKCINPNATLRWLQIFNTDTHQCKMTKPYNSDDPFQGFWKRYFGCTNGILVAKGATCYILWNPIQRSWYNLPLWDARFEFKCFALSSSLGNKNVIVMALTGTSHPAFMFHRLGIGGENFEWIKQDCSLVDPHAPDKSRKHYMQFTNVIGLRGKFYALTLQGTLAVIEEVDSHLKITSLATKRAIPSVSSRHFREYLVESNGEILLIFLISKKSINVVDDVEVFGLNFFRLSWIQTESLGDQTLFVGENCCVSVSASKVGCKSNCLYFHSPIMQMMVGGYMIWKVVASLKGGVIPILRQNHHGLE</sequence>
<evidence type="ECO:0000313" key="4">
    <source>
        <dbReference type="Proteomes" id="UP000737018"/>
    </source>
</evidence>
<comment type="caution">
    <text evidence="3">The sequence shown here is derived from an EMBL/GenBank/DDBJ whole genome shotgun (WGS) entry which is preliminary data.</text>
</comment>
<name>A0A8J4R917_9ROSI</name>
<reference evidence="3" key="1">
    <citation type="submission" date="2020-03" db="EMBL/GenBank/DDBJ databases">
        <title>Castanea mollissima Vanexum genome sequencing.</title>
        <authorList>
            <person name="Staton M."/>
        </authorList>
    </citation>
    <scope>NUCLEOTIDE SEQUENCE</scope>
    <source>
        <tissue evidence="3">Leaf</tissue>
    </source>
</reference>
<dbReference type="Pfam" id="PF03478">
    <property type="entry name" value="Beta-prop_KIB1-4"/>
    <property type="match status" value="1"/>
</dbReference>